<sequence length="87" mass="9905">MLISCFFFEFDIIHRLGTFVSMSVSCICSVITVSWNSCLKLRLLYLFEYFQSVAALVDAAGPDCLVYCRSERAHFISSKVYVDCNLP</sequence>
<protein>
    <submittedName>
        <fullName evidence="1">Uncharacterized protein</fullName>
    </submittedName>
</protein>
<gene>
    <name evidence="1" type="ORF">A4A49_22463</name>
</gene>
<dbReference type="EMBL" id="MJEQ01002486">
    <property type="protein sequence ID" value="OIT27210.1"/>
    <property type="molecule type" value="Genomic_DNA"/>
</dbReference>
<reference evidence="1" key="1">
    <citation type="submission" date="2016-11" db="EMBL/GenBank/DDBJ databases">
        <title>The genome of Nicotiana attenuata.</title>
        <authorList>
            <person name="Xu S."/>
            <person name="Brockmoeller T."/>
            <person name="Gaquerel E."/>
            <person name="Navarro A."/>
            <person name="Kuhl H."/>
            <person name="Gase K."/>
            <person name="Ling Z."/>
            <person name="Zhou W."/>
            <person name="Kreitzer C."/>
            <person name="Stanke M."/>
            <person name="Tang H."/>
            <person name="Lyons E."/>
            <person name="Pandey P."/>
            <person name="Pandey S.P."/>
            <person name="Timmermann B."/>
            <person name="Baldwin I.T."/>
        </authorList>
    </citation>
    <scope>NUCLEOTIDE SEQUENCE [LARGE SCALE GENOMIC DNA]</scope>
    <source>
        <strain evidence="1">UT</strain>
    </source>
</reference>
<dbReference type="Proteomes" id="UP000187609">
    <property type="component" value="Unassembled WGS sequence"/>
</dbReference>
<comment type="caution">
    <text evidence="1">The sequence shown here is derived from an EMBL/GenBank/DDBJ whole genome shotgun (WGS) entry which is preliminary data.</text>
</comment>
<name>A0A1J6KAV8_NICAT</name>
<keyword evidence="2" id="KW-1185">Reference proteome</keyword>
<evidence type="ECO:0000313" key="1">
    <source>
        <dbReference type="EMBL" id="OIT27210.1"/>
    </source>
</evidence>
<accession>A0A1J6KAV8</accession>
<dbReference type="Gramene" id="OIT27210">
    <property type="protein sequence ID" value="OIT27210"/>
    <property type="gene ID" value="A4A49_22463"/>
</dbReference>
<proteinExistence type="predicted"/>
<evidence type="ECO:0000313" key="2">
    <source>
        <dbReference type="Proteomes" id="UP000187609"/>
    </source>
</evidence>
<organism evidence="1 2">
    <name type="scientific">Nicotiana attenuata</name>
    <name type="common">Coyote tobacco</name>
    <dbReference type="NCBI Taxonomy" id="49451"/>
    <lineage>
        <taxon>Eukaryota</taxon>
        <taxon>Viridiplantae</taxon>
        <taxon>Streptophyta</taxon>
        <taxon>Embryophyta</taxon>
        <taxon>Tracheophyta</taxon>
        <taxon>Spermatophyta</taxon>
        <taxon>Magnoliopsida</taxon>
        <taxon>eudicotyledons</taxon>
        <taxon>Gunneridae</taxon>
        <taxon>Pentapetalae</taxon>
        <taxon>asterids</taxon>
        <taxon>lamiids</taxon>
        <taxon>Solanales</taxon>
        <taxon>Solanaceae</taxon>
        <taxon>Nicotianoideae</taxon>
        <taxon>Nicotianeae</taxon>
        <taxon>Nicotiana</taxon>
    </lineage>
</organism>
<dbReference type="AlphaFoldDB" id="A0A1J6KAV8"/>